<dbReference type="SMART" id="SM00138">
    <property type="entry name" value="MeTrc"/>
    <property type="match status" value="1"/>
</dbReference>
<dbReference type="SUPFAM" id="SSF47757">
    <property type="entry name" value="Chemotaxis receptor methyltransferase CheR, N-terminal domain"/>
    <property type="match status" value="1"/>
</dbReference>
<dbReference type="Pfam" id="PF03705">
    <property type="entry name" value="CheR_N"/>
    <property type="match status" value="1"/>
</dbReference>
<dbReference type="Pfam" id="PF01739">
    <property type="entry name" value="CheR"/>
    <property type="match status" value="1"/>
</dbReference>
<evidence type="ECO:0000313" key="3">
    <source>
        <dbReference type="Proteomes" id="UP000214746"/>
    </source>
</evidence>
<dbReference type="InterPro" id="IPR050903">
    <property type="entry name" value="Bact_Chemotaxis_MeTrfase"/>
</dbReference>
<feature type="domain" description="CheR-type methyltransferase" evidence="1">
    <location>
        <begin position="33"/>
        <end position="267"/>
    </location>
</feature>
<keyword evidence="3" id="KW-1185">Reference proteome</keyword>
<evidence type="ECO:0000259" key="1">
    <source>
        <dbReference type="PROSITE" id="PS50123"/>
    </source>
</evidence>
<dbReference type="GO" id="GO:0032259">
    <property type="term" value="P:methylation"/>
    <property type="evidence" value="ECO:0007669"/>
    <property type="project" value="UniProtKB-KW"/>
</dbReference>
<organism evidence="2 3">
    <name type="scientific">Paenibacillus xerothermodurans</name>
    <dbReference type="NCBI Taxonomy" id="1977292"/>
    <lineage>
        <taxon>Bacteria</taxon>
        <taxon>Bacillati</taxon>
        <taxon>Bacillota</taxon>
        <taxon>Bacilli</taxon>
        <taxon>Bacillales</taxon>
        <taxon>Paenibacillaceae</taxon>
        <taxon>Paenibacillus</taxon>
    </lineage>
</organism>
<dbReference type="SUPFAM" id="SSF53335">
    <property type="entry name" value="S-adenosyl-L-methionine-dependent methyltransferases"/>
    <property type="match status" value="1"/>
</dbReference>
<dbReference type="InterPro" id="IPR029063">
    <property type="entry name" value="SAM-dependent_MTases_sf"/>
</dbReference>
<sequence length="290" mass="33691">MGMEQHESDQGAVVEPVDRERRKIEVELLLEGIYRMYGYDFRNYAYDSICRRIAYSVKQLGLSSVTALLELVLHEPDAMDKLLHNLTVNVTEMFRTPSLFLTFRRKVVPYLHTYPSIRLWHAGCATGEEVLSMAILLKEEGLYEKCRIYATDIHQESLVQARSGKVAISNMKQYTQNYIQSGGNRSFSDYYTVDDSGVVSFDDALMKHVIFAEHNLVTDQSFNEFHVIFCRNVMIYFNSRLQQQVHKLFYDSLSRFGVLVLGERESIRLSGYQQDYFALDESEKLYQKST</sequence>
<dbReference type="Gene3D" id="3.40.50.150">
    <property type="entry name" value="Vaccinia Virus protein VP39"/>
    <property type="match status" value="1"/>
</dbReference>
<dbReference type="OrthoDB" id="9816309at2"/>
<dbReference type="InterPro" id="IPR022641">
    <property type="entry name" value="CheR_N"/>
</dbReference>
<dbReference type="AlphaFoldDB" id="A0A2W1NAD3"/>
<dbReference type="PANTHER" id="PTHR24422:SF8">
    <property type="entry name" value="CHEMOTAXIS PROTEIN"/>
    <property type="match status" value="1"/>
</dbReference>
<dbReference type="PROSITE" id="PS50123">
    <property type="entry name" value="CHER"/>
    <property type="match status" value="1"/>
</dbReference>
<proteinExistence type="predicted"/>
<dbReference type="InterPro" id="IPR000780">
    <property type="entry name" value="CheR_MeTrfase"/>
</dbReference>
<dbReference type="Proteomes" id="UP000214746">
    <property type="component" value="Unassembled WGS sequence"/>
</dbReference>
<protein>
    <submittedName>
        <fullName evidence="2">Protein-glutamate O-methyltransferase CheR</fullName>
    </submittedName>
</protein>
<comment type="caution">
    <text evidence="2">The sequence shown here is derived from an EMBL/GenBank/DDBJ whole genome shotgun (WGS) entry which is preliminary data.</text>
</comment>
<reference evidence="2" key="1">
    <citation type="submission" date="2018-06" db="EMBL/GenBank/DDBJ databases">
        <title>Paenibacillus xerothermodurans sp. nov. an extremely dry heat resistant spore forming bacterium isolated from the soil of Cape Canaveral, Florida.</title>
        <authorList>
            <person name="Seuylemezian A."/>
            <person name="Kaur N."/>
            <person name="Patil P."/>
            <person name="Patil P."/>
            <person name="Mayilraj S."/>
            <person name="Vaishampayan P."/>
        </authorList>
    </citation>
    <scope>NUCLEOTIDE SEQUENCE [LARGE SCALE GENOMIC DNA]</scope>
    <source>
        <strain evidence="2">ATCC 27380</strain>
    </source>
</reference>
<name>A0A2W1NAD3_PAEXE</name>
<gene>
    <name evidence="2" type="ORF">CBW46_014710</name>
</gene>
<dbReference type="PANTHER" id="PTHR24422">
    <property type="entry name" value="CHEMOTAXIS PROTEIN METHYLTRANSFERASE"/>
    <property type="match status" value="1"/>
</dbReference>
<accession>A0A2W1NAD3</accession>
<dbReference type="GO" id="GO:0008757">
    <property type="term" value="F:S-adenosylmethionine-dependent methyltransferase activity"/>
    <property type="evidence" value="ECO:0007669"/>
    <property type="project" value="InterPro"/>
</dbReference>
<dbReference type="InterPro" id="IPR022642">
    <property type="entry name" value="CheR_C"/>
</dbReference>
<evidence type="ECO:0000313" key="2">
    <source>
        <dbReference type="EMBL" id="PZE20141.1"/>
    </source>
</evidence>
<dbReference type="EMBL" id="NHRJ02000009">
    <property type="protein sequence ID" value="PZE20141.1"/>
    <property type="molecule type" value="Genomic_DNA"/>
</dbReference>
<dbReference type="PRINTS" id="PR00996">
    <property type="entry name" value="CHERMTFRASE"/>
</dbReference>